<dbReference type="OrthoDB" id="5521887at2"/>
<accession>A0A1U9ZYP7</accession>
<dbReference type="GO" id="GO:0000160">
    <property type="term" value="P:phosphorelay signal transduction system"/>
    <property type="evidence" value="ECO:0007669"/>
    <property type="project" value="InterPro"/>
</dbReference>
<dbReference type="InterPro" id="IPR036388">
    <property type="entry name" value="WH-like_DNA-bd_sf"/>
</dbReference>
<dbReference type="InterPro" id="IPR002182">
    <property type="entry name" value="NB-ARC"/>
</dbReference>
<keyword evidence="2" id="KW-0677">Repeat</keyword>
<dbReference type="InterPro" id="IPR011990">
    <property type="entry name" value="TPR-like_helical_dom_sf"/>
</dbReference>
<dbReference type="SMART" id="SM00862">
    <property type="entry name" value="Trans_reg_C"/>
    <property type="match status" value="1"/>
</dbReference>
<dbReference type="SMART" id="SM00382">
    <property type="entry name" value="AAA"/>
    <property type="match status" value="1"/>
</dbReference>
<dbReference type="KEGG" id="noa:BKM31_17690"/>
<dbReference type="Gene3D" id="1.10.8.430">
    <property type="entry name" value="Helical domain of apoptotic protease-activating factors"/>
    <property type="match status" value="1"/>
</dbReference>
<dbReference type="SMART" id="SM00028">
    <property type="entry name" value="TPR"/>
    <property type="match status" value="3"/>
</dbReference>
<dbReference type="Pfam" id="PF00931">
    <property type="entry name" value="NB-ARC"/>
    <property type="match status" value="1"/>
</dbReference>
<dbReference type="Gene3D" id="1.25.40.10">
    <property type="entry name" value="Tetratricopeptide repeat domain"/>
    <property type="match status" value="2"/>
</dbReference>
<comment type="similarity">
    <text evidence="1">Belongs to the AfsR/DnrI/RedD regulatory family.</text>
</comment>
<dbReference type="GO" id="GO:0043531">
    <property type="term" value="F:ADP binding"/>
    <property type="evidence" value="ECO:0007669"/>
    <property type="project" value="InterPro"/>
</dbReference>
<dbReference type="InterPro" id="IPR051677">
    <property type="entry name" value="AfsR-DnrI-RedD_regulator"/>
</dbReference>
<dbReference type="SUPFAM" id="SSF48452">
    <property type="entry name" value="TPR-like"/>
    <property type="match status" value="2"/>
</dbReference>
<dbReference type="InterPro" id="IPR019734">
    <property type="entry name" value="TPR_rpt"/>
</dbReference>
<sequence>MLAAADSTTPVRGCEQVRFSVLGQISVQDEAPIEIPRTRRPLLATLLLAWPDEVAGDLLMEAVWGEAAGRDNSLKTALSQLRRLLPGRVPPARGHGYRIELQPHDSLDVEQFRRLAQQGHEHIAAGNHAEAVACLRQALQLWGDPPLADVPDDPVRLASWRTELLWERKVSQQALLESRLLLGEGQQLLGDIRRELIEDPLSEPLNALLMTALYRAGYRVEALRQYETIARLLARDTGTEPGAQLRHLRDQIAADRLPPTGPSSASASTGRLPSATSVQARDGLPLAQLPTVVTDFTGRTAEIDQLVAHLSGPAAGVPIAAVWGPPGVGKSTLAHQAAHLLRPVFGDGQLYVHMAGTSDRPRDTAEVLGEVLTALGVPPAQLPATVSSRTALYRSLLADRRVLVVLDDVCGMHQAHPLLPGTPGCAVLLTSRPHLVGMASIRSIRLGPLTQPEALSLLGDIIGAERVQAEPAAAADIAALCSGLPLAVRVAGARLSAQQDWPLRTFADQLSRRRMSMLATDEVAVEASISDSYEALPERARRIFRLASLLGSAGFASWEVAMLEYECNVEEVERILDALTRQSLLTTVPADTLGQLRYRQHDLLRAYAADRLAALPDERDVAIYRLLLGWLELVCLADAQIVRAPCHPPMASTFTLSGFAPAPARTLIMQDADRWLAAEMGNLLNVVRVACDQQLYLHAMGLALRVSSYLCREGRHDDAEHMWRRVLQAVAPVNARWAAEARYHLAHLIVRQPSGAYRALPLLDQCVSVWETLSDRHGAARSLALRSTCWHHLATASDLGDRRAEHLAKAEADAKRALGLARTTKNAHEELLALRALALALSDQGRHGQALDTGGQALAVAARLAVLPTHQTYLVLALLTQGQVLLAAHRAREALDAFERAARLSEQARHRAGQARAEEGAGDALTALSRHDRAGQRYAQAAVLCEAEGRSEHAARCRAKLPALSSPTPANC</sequence>
<evidence type="ECO:0000313" key="10">
    <source>
        <dbReference type="EMBL" id="AQZ63050.1"/>
    </source>
</evidence>
<dbReference type="SUPFAM" id="SSF46894">
    <property type="entry name" value="C-terminal effector domain of the bipartite response regulators"/>
    <property type="match status" value="1"/>
</dbReference>
<name>A0A1U9ZYP7_9ACTN</name>
<dbReference type="Proteomes" id="UP000190797">
    <property type="component" value="Chromosome"/>
</dbReference>
<evidence type="ECO:0000256" key="4">
    <source>
        <dbReference type="ARBA" id="ARBA00023125"/>
    </source>
</evidence>
<dbReference type="PANTHER" id="PTHR35807:SF1">
    <property type="entry name" value="TRANSCRIPTIONAL REGULATOR REDD"/>
    <property type="match status" value="1"/>
</dbReference>
<dbReference type="PRINTS" id="PR00364">
    <property type="entry name" value="DISEASERSIST"/>
</dbReference>
<dbReference type="SMART" id="SM01043">
    <property type="entry name" value="BTAD"/>
    <property type="match status" value="1"/>
</dbReference>
<keyword evidence="5" id="KW-0804">Transcription</keyword>
<evidence type="ECO:0000256" key="6">
    <source>
        <dbReference type="SAM" id="MobiDB-lite"/>
    </source>
</evidence>
<dbReference type="EMBL" id="CP017717">
    <property type="protein sequence ID" value="AQZ63050.1"/>
    <property type="molecule type" value="Genomic_DNA"/>
</dbReference>
<evidence type="ECO:0000256" key="3">
    <source>
        <dbReference type="ARBA" id="ARBA00023015"/>
    </source>
</evidence>
<dbReference type="Gene3D" id="1.10.10.10">
    <property type="entry name" value="Winged helix-like DNA-binding domain superfamily/Winged helix DNA-binding domain"/>
    <property type="match status" value="1"/>
</dbReference>
<evidence type="ECO:0000259" key="8">
    <source>
        <dbReference type="SMART" id="SM00862"/>
    </source>
</evidence>
<proteinExistence type="inferred from homology"/>
<dbReference type="InterPro" id="IPR001867">
    <property type="entry name" value="OmpR/PhoB-type_DNA-bd"/>
</dbReference>
<gene>
    <name evidence="10" type="ORF">BKM31_17690</name>
</gene>
<dbReference type="InterPro" id="IPR016032">
    <property type="entry name" value="Sig_transdc_resp-reg_C-effctor"/>
</dbReference>
<dbReference type="InterPro" id="IPR005158">
    <property type="entry name" value="BTAD"/>
</dbReference>
<keyword evidence="4" id="KW-0238">DNA-binding</keyword>
<dbReference type="CDD" id="cd15831">
    <property type="entry name" value="BTAD"/>
    <property type="match status" value="1"/>
</dbReference>
<dbReference type="GO" id="GO:0006355">
    <property type="term" value="P:regulation of DNA-templated transcription"/>
    <property type="evidence" value="ECO:0007669"/>
    <property type="project" value="InterPro"/>
</dbReference>
<evidence type="ECO:0008006" key="12">
    <source>
        <dbReference type="Google" id="ProtNLM"/>
    </source>
</evidence>
<dbReference type="AlphaFoldDB" id="A0A1U9ZYP7"/>
<protein>
    <recommendedName>
        <fullName evidence="12">OmpR/PhoB-type domain-containing protein</fullName>
    </recommendedName>
</protein>
<dbReference type="PANTHER" id="PTHR35807">
    <property type="entry name" value="TRANSCRIPTIONAL REGULATOR REDD-RELATED"/>
    <property type="match status" value="1"/>
</dbReference>
<keyword evidence="11" id="KW-1185">Reference proteome</keyword>
<dbReference type="InterPro" id="IPR003593">
    <property type="entry name" value="AAA+_ATPase"/>
</dbReference>
<dbReference type="Pfam" id="PF03704">
    <property type="entry name" value="BTAD"/>
    <property type="match status" value="1"/>
</dbReference>
<dbReference type="STRING" id="1909395.BKM31_17690"/>
<dbReference type="Gene3D" id="3.40.50.300">
    <property type="entry name" value="P-loop containing nucleotide triphosphate hydrolases"/>
    <property type="match status" value="1"/>
</dbReference>
<evidence type="ECO:0000259" key="7">
    <source>
        <dbReference type="SMART" id="SM00382"/>
    </source>
</evidence>
<reference evidence="11" key="1">
    <citation type="journal article" date="2017" name="Med. Chem. Commun.">
        <title>Nonomuraea sp. ATCC 55076 harbours the largest actinomycete chromosome to date and the kistamicin biosynthetic gene cluster.</title>
        <authorList>
            <person name="Nazari B."/>
            <person name="Forneris C.C."/>
            <person name="Gibson M.I."/>
            <person name="Moon K."/>
            <person name="Schramma K.R."/>
            <person name="Seyedsayamdost M.R."/>
        </authorList>
    </citation>
    <scope>NUCLEOTIDE SEQUENCE [LARGE SCALE GENOMIC DNA]</scope>
    <source>
        <strain evidence="11">ATCC 55076</strain>
    </source>
</reference>
<dbReference type="InterPro" id="IPR042197">
    <property type="entry name" value="Apaf_helical"/>
</dbReference>
<feature type="domain" description="Bacterial transcriptional activator" evidence="9">
    <location>
        <begin position="107"/>
        <end position="253"/>
    </location>
</feature>
<evidence type="ECO:0000256" key="1">
    <source>
        <dbReference type="ARBA" id="ARBA00005820"/>
    </source>
</evidence>
<evidence type="ECO:0000313" key="11">
    <source>
        <dbReference type="Proteomes" id="UP000190797"/>
    </source>
</evidence>
<feature type="region of interest" description="Disordered" evidence="6">
    <location>
        <begin position="252"/>
        <end position="278"/>
    </location>
</feature>
<keyword evidence="3" id="KW-0805">Transcription regulation</keyword>
<feature type="domain" description="OmpR/PhoB-type" evidence="8">
    <location>
        <begin position="30"/>
        <end position="99"/>
    </location>
</feature>
<dbReference type="SUPFAM" id="SSF52540">
    <property type="entry name" value="P-loop containing nucleoside triphosphate hydrolases"/>
    <property type="match status" value="1"/>
</dbReference>
<feature type="domain" description="AAA+ ATPase" evidence="7">
    <location>
        <begin position="316"/>
        <end position="450"/>
    </location>
</feature>
<evidence type="ECO:0000256" key="5">
    <source>
        <dbReference type="ARBA" id="ARBA00023163"/>
    </source>
</evidence>
<evidence type="ECO:0000259" key="9">
    <source>
        <dbReference type="SMART" id="SM01043"/>
    </source>
</evidence>
<dbReference type="InterPro" id="IPR027417">
    <property type="entry name" value="P-loop_NTPase"/>
</dbReference>
<organism evidence="10 11">
    <name type="scientific">[Actinomadura] parvosata subsp. kistnae</name>
    <dbReference type="NCBI Taxonomy" id="1909395"/>
    <lineage>
        <taxon>Bacteria</taxon>
        <taxon>Bacillati</taxon>
        <taxon>Actinomycetota</taxon>
        <taxon>Actinomycetes</taxon>
        <taxon>Streptosporangiales</taxon>
        <taxon>Streptosporangiaceae</taxon>
        <taxon>Nonomuraea</taxon>
    </lineage>
</organism>
<evidence type="ECO:0000256" key="2">
    <source>
        <dbReference type="ARBA" id="ARBA00022737"/>
    </source>
</evidence>
<dbReference type="GO" id="GO:0003677">
    <property type="term" value="F:DNA binding"/>
    <property type="evidence" value="ECO:0007669"/>
    <property type="project" value="UniProtKB-KW"/>
</dbReference>